<dbReference type="InterPro" id="IPR011048">
    <property type="entry name" value="Haem_d1_sf"/>
</dbReference>
<keyword evidence="1" id="KW-0238">DNA-binding</keyword>
<reference evidence="1 2" key="1">
    <citation type="submission" date="2020-08" db="EMBL/GenBank/DDBJ databases">
        <title>Genomic Encyclopedia of Type Strains, Phase IV (KMG-IV): sequencing the most valuable type-strain genomes for metagenomic binning, comparative biology and taxonomic classification.</title>
        <authorList>
            <person name="Goeker M."/>
        </authorList>
    </citation>
    <scope>NUCLEOTIDE SEQUENCE [LARGE SCALE GENOMIC DNA]</scope>
    <source>
        <strain evidence="1 2">DSM 101806</strain>
    </source>
</reference>
<dbReference type="Gene3D" id="2.130.10.10">
    <property type="entry name" value="YVTN repeat-like/Quinoprotein amine dehydrogenase"/>
    <property type="match status" value="2"/>
</dbReference>
<dbReference type="GO" id="GO:0003677">
    <property type="term" value="F:DNA binding"/>
    <property type="evidence" value="ECO:0007669"/>
    <property type="project" value="UniProtKB-KW"/>
</dbReference>
<dbReference type="EMBL" id="JACIEH010000005">
    <property type="protein sequence ID" value="MBB4101174.1"/>
    <property type="molecule type" value="Genomic_DNA"/>
</dbReference>
<dbReference type="InterPro" id="IPR051200">
    <property type="entry name" value="Host-pathogen_enzymatic-act"/>
</dbReference>
<sequence length="279" mass="28238">MTVDLASKSVTPALAPAHRAHAVLPLPGSKEIVETDGESGLTRFIDSATGAVTAEIATGAKPDAAFVDPATGLVVVMNAGDGMVALVDPATHKLAGKIEVGGGLEFGVADGKGLGYINLEENNAIAVVDLKARRLLKSIALPGCEGPTGLALVAGGTRLISACANKVAMIVDVAASKVMDSFAIGTDPDAVLADEKRGLAFIPCGGTGTLEVVDIKDGRHIRQIGTIETQVGAKTGAIDPRDGRIYLPTATLAAPEPGAKRGKPLPGSFVVLVLAPVRS</sequence>
<protein>
    <submittedName>
        <fullName evidence="1">DNA-binding beta-propeller fold protein YncE</fullName>
    </submittedName>
</protein>
<dbReference type="SUPFAM" id="SSF51004">
    <property type="entry name" value="C-terminal (heme d1) domain of cytochrome cd1-nitrite reductase"/>
    <property type="match status" value="1"/>
</dbReference>
<dbReference type="Proteomes" id="UP000557392">
    <property type="component" value="Unassembled WGS sequence"/>
</dbReference>
<evidence type="ECO:0000313" key="1">
    <source>
        <dbReference type="EMBL" id="MBB4101174.1"/>
    </source>
</evidence>
<dbReference type="AlphaFoldDB" id="A0A7W6JX46"/>
<comment type="caution">
    <text evidence="1">The sequence shown here is derived from an EMBL/GenBank/DDBJ whole genome shotgun (WGS) entry which is preliminary data.</text>
</comment>
<dbReference type="InterPro" id="IPR015943">
    <property type="entry name" value="WD40/YVTN_repeat-like_dom_sf"/>
</dbReference>
<evidence type="ECO:0000313" key="2">
    <source>
        <dbReference type="Proteomes" id="UP000557392"/>
    </source>
</evidence>
<organism evidence="1 2">
    <name type="scientific">Sphingomonas kyeonggiensis</name>
    <dbReference type="NCBI Taxonomy" id="1268553"/>
    <lineage>
        <taxon>Bacteria</taxon>
        <taxon>Pseudomonadati</taxon>
        <taxon>Pseudomonadota</taxon>
        <taxon>Alphaproteobacteria</taxon>
        <taxon>Sphingomonadales</taxon>
        <taxon>Sphingomonadaceae</taxon>
        <taxon>Sphingomonas</taxon>
    </lineage>
</organism>
<dbReference type="PANTHER" id="PTHR47197">
    <property type="entry name" value="PROTEIN NIRF"/>
    <property type="match status" value="1"/>
</dbReference>
<dbReference type="RefSeq" id="WP_246426335.1">
    <property type="nucleotide sequence ID" value="NZ_JACIEH010000005.1"/>
</dbReference>
<dbReference type="PANTHER" id="PTHR47197:SF3">
    <property type="entry name" value="DIHYDRO-HEME D1 DEHYDROGENASE"/>
    <property type="match status" value="1"/>
</dbReference>
<proteinExistence type="predicted"/>
<name>A0A7W6JX46_9SPHN</name>
<keyword evidence="2" id="KW-1185">Reference proteome</keyword>
<gene>
    <name evidence="1" type="ORF">GGR46_004764</name>
</gene>
<accession>A0A7W6JX46</accession>